<protein>
    <submittedName>
        <fullName evidence="1">Uncharacterized protein</fullName>
    </submittedName>
</protein>
<organism evidence="1 2">
    <name type="scientific">Cuscuta campestris</name>
    <dbReference type="NCBI Taxonomy" id="132261"/>
    <lineage>
        <taxon>Eukaryota</taxon>
        <taxon>Viridiplantae</taxon>
        <taxon>Streptophyta</taxon>
        <taxon>Embryophyta</taxon>
        <taxon>Tracheophyta</taxon>
        <taxon>Spermatophyta</taxon>
        <taxon>Magnoliopsida</taxon>
        <taxon>eudicotyledons</taxon>
        <taxon>Gunneridae</taxon>
        <taxon>Pentapetalae</taxon>
        <taxon>asterids</taxon>
        <taxon>lamiids</taxon>
        <taxon>Solanales</taxon>
        <taxon>Convolvulaceae</taxon>
        <taxon>Cuscuteae</taxon>
        <taxon>Cuscuta</taxon>
        <taxon>Cuscuta subgen. Grammica</taxon>
        <taxon>Cuscuta sect. Cleistogrammica</taxon>
    </lineage>
</organism>
<reference evidence="1 2" key="1">
    <citation type="submission" date="2018-04" db="EMBL/GenBank/DDBJ databases">
        <authorList>
            <person name="Vogel A."/>
        </authorList>
    </citation>
    <scope>NUCLEOTIDE SEQUENCE [LARGE SCALE GENOMIC DNA]</scope>
</reference>
<dbReference type="Proteomes" id="UP000595140">
    <property type="component" value="Unassembled WGS sequence"/>
</dbReference>
<sequence length="68" mass="7771">MAYQRADIFYIGEDLTIFILDGSNVKNSVEVPAHYPRMIYRVNRDKILPKLPSKSCTVTTIDCSDAEF</sequence>
<dbReference type="AlphaFoldDB" id="A0A484MFP3"/>
<evidence type="ECO:0000313" key="2">
    <source>
        <dbReference type="Proteomes" id="UP000595140"/>
    </source>
</evidence>
<keyword evidence="2" id="KW-1185">Reference proteome</keyword>
<proteinExistence type="predicted"/>
<accession>A0A484MFP3</accession>
<gene>
    <name evidence="1" type="ORF">CCAM_LOCUS28704</name>
</gene>
<evidence type="ECO:0000313" key="1">
    <source>
        <dbReference type="EMBL" id="VFQ86928.1"/>
    </source>
</evidence>
<name>A0A484MFP3_9ASTE</name>
<dbReference type="EMBL" id="OOIL02003267">
    <property type="protein sequence ID" value="VFQ86928.1"/>
    <property type="molecule type" value="Genomic_DNA"/>
</dbReference>